<dbReference type="SMART" id="SM00020">
    <property type="entry name" value="Tryp_SPc"/>
    <property type="match status" value="1"/>
</dbReference>
<feature type="domain" description="Peptidase S1" evidence="8">
    <location>
        <begin position="34"/>
        <end position="253"/>
    </location>
</feature>
<dbReference type="PRINTS" id="PR00722">
    <property type="entry name" value="CHYMOTRYPSIN"/>
</dbReference>
<dbReference type="InterPro" id="IPR009003">
    <property type="entry name" value="Peptidase_S1_PA"/>
</dbReference>
<evidence type="ECO:0000256" key="1">
    <source>
        <dbReference type="ARBA" id="ARBA00022670"/>
    </source>
</evidence>
<keyword evidence="2 7" id="KW-0732">Signal</keyword>
<dbReference type="CDD" id="cd00190">
    <property type="entry name" value="Tryp_SPc"/>
    <property type="match status" value="1"/>
</dbReference>
<dbReference type="FunFam" id="2.40.10.10:FF:000068">
    <property type="entry name" value="transmembrane protease serine 2"/>
    <property type="match status" value="1"/>
</dbReference>
<evidence type="ECO:0000256" key="6">
    <source>
        <dbReference type="ARBA" id="ARBA00023180"/>
    </source>
</evidence>
<evidence type="ECO:0000313" key="9">
    <source>
        <dbReference type="Proteomes" id="UP000515145"/>
    </source>
</evidence>
<evidence type="ECO:0000256" key="4">
    <source>
        <dbReference type="ARBA" id="ARBA00022825"/>
    </source>
</evidence>
<dbReference type="InParanoid" id="A0A6P7I0P0"/>
<evidence type="ECO:0000256" key="7">
    <source>
        <dbReference type="SAM" id="SignalP"/>
    </source>
</evidence>
<evidence type="ECO:0000259" key="8">
    <source>
        <dbReference type="PROSITE" id="PS50240"/>
    </source>
</evidence>
<dbReference type="GO" id="GO:0006508">
    <property type="term" value="P:proteolysis"/>
    <property type="evidence" value="ECO:0007669"/>
    <property type="project" value="UniProtKB-KW"/>
</dbReference>
<reference evidence="10" key="1">
    <citation type="submission" date="2025-08" db="UniProtKB">
        <authorList>
            <consortium name="RefSeq"/>
        </authorList>
    </citation>
    <scope>IDENTIFICATION</scope>
</reference>
<dbReference type="PANTHER" id="PTHR24253">
    <property type="entry name" value="TRANSMEMBRANE PROTEASE SERINE"/>
    <property type="match status" value="1"/>
</dbReference>
<dbReference type="InterPro" id="IPR001314">
    <property type="entry name" value="Peptidase_S1A"/>
</dbReference>
<dbReference type="AlphaFoldDB" id="A0A6P7I0P0"/>
<keyword evidence="3" id="KW-0378">Hydrolase</keyword>
<name>A0A6P7I0P0_9TELE</name>
<evidence type="ECO:0000256" key="5">
    <source>
        <dbReference type="ARBA" id="ARBA00023157"/>
    </source>
</evidence>
<dbReference type="InterPro" id="IPR001254">
    <property type="entry name" value="Trypsin_dom"/>
</dbReference>
<protein>
    <submittedName>
        <fullName evidence="10">Tryptase-like</fullName>
    </submittedName>
</protein>
<dbReference type="RefSeq" id="XP_028261555.1">
    <property type="nucleotide sequence ID" value="XM_028405754.1"/>
</dbReference>
<keyword evidence="6" id="KW-0325">Glycoprotein</keyword>
<evidence type="ECO:0000313" key="10">
    <source>
        <dbReference type="RefSeq" id="XP_028261555.1"/>
    </source>
</evidence>
<sequence>MALQQVLCAGVLVITLLCQGCHSQLDVCARATGINGGEDETPGNWPWSVTIDVGKIWLCGGSLINNQWVVTQGDCVWRSLVASTEVTLGLNNRAGSNAHQVKRGLDAIIPYPKYPSIALLKLSAPVNFTDYIQPVCLAAANSTFHNGTSSWMIGFPKSDFGSPPATLQEQKVPVIGQNECNCSHLFTITEDFICGAFRPGGICVDKGGPVVTKKDDLWIQIAVGFDTGSCHYYTPYTNIRLSEYQDWINNTVTGPKPGFVTFISPGINGDLSFQCSKTPPTTAVTTTKDDDSIFGGGTNLFHFAHIRSLCIVSLTLLVLLGSSAM</sequence>
<evidence type="ECO:0000256" key="2">
    <source>
        <dbReference type="ARBA" id="ARBA00022729"/>
    </source>
</evidence>
<feature type="signal peptide" evidence="7">
    <location>
        <begin position="1"/>
        <end position="23"/>
    </location>
</feature>
<dbReference type="GO" id="GO:0004252">
    <property type="term" value="F:serine-type endopeptidase activity"/>
    <property type="evidence" value="ECO:0007669"/>
    <property type="project" value="InterPro"/>
</dbReference>
<keyword evidence="9" id="KW-1185">Reference proteome</keyword>
<dbReference type="InterPro" id="IPR043504">
    <property type="entry name" value="Peptidase_S1_PA_chymotrypsin"/>
</dbReference>
<dbReference type="GeneID" id="114435837"/>
<feature type="chain" id="PRO_5028058737" evidence="7">
    <location>
        <begin position="24"/>
        <end position="325"/>
    </location>
</feature>
<dbReference type="Proteomes" id="UP000515145">
    <property type="component" value="Chromosome 5"/>
</dbReference>
<organism evidence="9 10">
    <name type="scientific">Parambassis ranga</name>
    <name type="common">Indian glassy fish</name>
    <dbReference type="NCBI Taxonomy" id="210632"/>
    <lineage>
        <taxon>Eukaryota</taxon>
        <taxon>Metazoa</taxon>
        <taxon>Chordata</taxon>
        <taxon>Craniata</taxon>
        <taxon>Vertebrata</taxon>
        <taxon>Euteleostomi</taxon>
        <taxon>Actinopterygii</taxon>
        <taxon>Neopterygii</taxon>
        <taxon>Teleostei</taxon>
        <taxon>Neoteleostei</taxon>
        <taxon>Acanthomorphata</taxon>
        <taxon>Ovalentaria</taxon>
        <taxon>Ambassidae</taxon>
        <taxon>Parambassis</taxon>
    </lineage>
</organism>
<dbReference type="PROSITE" id="PS50240">
    <property type="entry name" value="TRYPSIN_DOM"/>
    <property type="match status" value="1"/>
</dbReference>
<keyword evidence="4" id="KW-0720">Serine protease</keyword>
<dbReference type="Pfam" id="PF00089">
    <property type="entry name" value="Trypsin"/>
    <property type="match status" value="1"/>
</dbReference>
<dbReference type="OrthoDB" id="9448935at2759"/>
<evidence type="ECO:0000256" key="3">
    <source>
        <dbReference type="ARBA" id="ARBA00022801"/>
    </source>
</evidence>
<dbReference type="Gene3D" id="2.40.10.10">
    <property type="entry name" value="Trypsin-like serine proteases"/>
    <property type="match status" value="1"/>
</dbReference>
<dbReference type="SUPFAM" id="SSF50494">
    <property type="entry name" value="Trypsin-like serine proteases"/>
    <property type="match status" value="1"/>
</dbReference>
<keyword evidence="5" id="KW-1015">Disulfide bond</keyword>
<dbReference type="PANTHER" id="PTHR24253:SF144">
    <property type="entry name" value="CHYMOTRYPSIN-LIKE PROTEASE CTRL-1-RELATED"/>
    <property type="match status" value="1"/>
</dbReference>
<gene>
    <name evidence="10" type="primary">LOC114435837</name>
</gene>
<proteinExistence type="predicted"/>
<accession>A0A6P7I0P0</accession>
<keyword evidence="1" id="KW-0645">Protease</keyword>